<gene>
    <name evidence="1" type="ORF">TDUB1175_LOCUS14364</name>
</gene>
<dbReference type="EMBL" id="HBED01028869">
    <property type="protein sequence ID" value="CAD8315572.1"/>
    <property type="molecule type" value="Transcribed_RNA"/>
</dbReference>
<evidence type="ECO:0000313" key="1">
    <source>
        <dbReference type="EMBL" id="CAD8315572.1"/>
    </source>
</evidence>
<dbReference type="AlphaFoldDB" id="A0A7R9W645"/>
<reference evidence="1" key="1">
    <citation type="submission" date="2021-01" db="EMBL/GenBank/DDBJ databases">
        <authorList>
            <person name="Corre E."/>
            <person name="Pelletier E."/>
            <person name="Niang G."/>
            <person name="Scheremetjew M."/>
            <person name="Finn R."/>
            <person name="Kale V."/>
            <person name="Holt S."/>
            <person name="Cochrane G."/>
            <person name="Meng A."/>
            <person name="Brown T."/>
            <person name="Cohen L."/>
        </authorList>
    </citation>
    <scope>NUCLEOTIDE SEQUENCE</scope>
    <source>
        <strain evidence="1">CCMP147</strain>
    </source>
</reference>
<proteinExistence type="predicted"/>
<protein>
    <submittedName>
        <fullName evidence="1">Uncharacterized protein</fullName>
    </submittedName>
</protein>
<accession>A0A7R9W645</accession>
<name>A0A7R9W645_9STRA</name>
<sequence length="114" mass="12114">MFIGFSGRIFDIALGLEDSSIAEVAPGVVDLCIAVVLDAAPPDPTPVASARLFSAGKSPIESTLSGIVVICDAWCCINSRDARKQSNENMKIAISLVKRRALAVFPLLIERDPT</sequence>
<organism evidence="1">
    <name type="scientific">Pseudictyota dubia</name>
    <dbReference type="NCBI Taxonomy" id="2749911"/>
    <lineage>
        <taxon>Eukaryota</taxon>
        <taxon>Sar</taxon>
        <taxon>Stramenopiles</taxon>
        <taxon>Ochrophyta</taxon>
        <taxon>Bacillariophyta</taxon>
        <taxon>Mediophyceae</taxon>
        <taxon>Biddulphiophycidae</taxon>
        <taxon>Eupodiscales</taxon>
        <taxon>Odontellaceae</taxon>
        <taxon>Pseudictyota</taxon>
    </lineage>
</organism>